<feature type="transmembrane region" description="Helical" evidence="5">
    <location>
        <begin position="62"/>
        <end position="82"/>
    </location>
</feature>
<feature type="transmembrane region" description="Helical" evidence="5">
    <location>
        <begin position="147"/>
        <end position="169"/>
    </location>
</feature>
<feature type="transmembrane region" description="Helical" evidence="5">
    <location>
        <begin position="176"/>
        <end position="194"/>
    </location>
</feature>
<evidence type="ECO:0000313" key="8">
    <source>
        <dbReference type="Proteomes" id="UP000003394"/>
    </source>
</evidence>
<dbReference type="Pfam" id="PF04932">
    <property type="entry name" value="Wzy_C"/>
    <property type="match status" value="1"/>
</dbReference>
<dbReference type="InterPro" id="IPR007016">
    <property type="entry name" value="O-antigen_ligase-rel_domated"/>
</dbReference>
<dbReference type="RefSeq" id="WP_005818926.1">
    <property type="nucleotide sequence ID" value="NZ_ACFT01000034.1"/>
</dbReference>
<feature type="transmembrane region" description="Helical" evidence="5">
    <location>
        <begin position="200"/>
        <end position="215"/>
    </location>
</feature>
<comment type="subcellular location">
    <subcellularLocation>
        <location evidence="1">Membrane</location>
        <topology evidence="1">Multi-pass membrane protein</topology>
    </subcellularLocation>
</comment>
<feature type="transmembrane region" description="Helical" evidence="5">
    <location>
        <begin position="88"/>
        <end position="106"/>
    </location>
</feature>
<feature type="transmembrane region" description="Helical" evidence="5">
    <location>
        <begin position="222"/>
        <end position="242"/>
    </location>
</feature>
<keyword evidence="8" id="KW-1185">Reference proteome</keyword>
<evidence type="ECO:0000256" key="4">
    <source>
        <dbReference type="ARBA" id="ARBA00023136"/>
    </source>
</evidence>
<dbReference type="PANTHER" id="PTHR37422">
    <property type="entry name" value="TEICHURONIC ACID BIOSYNTHESIS PROTEIN TUAE"/>
    <property type="match status" value="1"/>
</dbReference>
<organism evidence="7 8">
    <name type="scientific">Actinobacillus minor 202</name>
    <dbReference type="NCBI Taxonomy" id="591023"/>
    <lineage>
        <taxon>Bacteria</taxon>
        <taxon>Pseudomonadati</taxon>
        <taxon>Pseudomonadota</taxon>
        <taxon>Gammaproteobacteria</taxon>
        <taxon>Pasteurellales</taxon>
        <taxon>Pasteurellaceae</taxon>
        <taxon>Actinobacillus</taxon>
    </lineage>
</organism>
<dbReference type="PANTHER" id="PTHR37422:SF17">
    <property type="entry name" value="O-ANTIGEN LIGASE"/>
    <property type="match status" value="1"/>
</dbReference>
<name>A0ABP2DKG3_9PAST</name>
<feature type="transmembrane region" description="Helical" evidence="5">
    <location>
        <begin position="358"/>
        <end position="376"/>
    </location>
</feature>
<evidence type="ECO:0000313" key="7">
    <source>
        <dbReference type="EMBL" id="EEF15515.1"/>
    </source>
</evidence>
<feature type="transmembrane region" description="Helical" evidence="5">
    <location>
        <begin position="113"/>
        <end position="135"/>
    </location>
</feature>
<feature type="transmembrane region" description="Helical" evidence="5">
    <location>
        <begin position="33"/>
        <end position="50"/>
    </location>
</feature>
<gene>
    <name evidence="7" type="ORF">AM202_0720</name>
</gene>
<reference evidence="7 8" key="1">
    <citation type="journal article" date="2010" name="Vet. Microbiol.">
        <title>Production of haemolysins by strains of the Actinobacillus minor/porcitonsillarum complex.</title>
        <authorList>
            <person name="Arya G."/>
            <person name="Niven D.F."/>
        </authorList>
    </citation>
    <scope>NUCLEOTIDE SEQUENCE [LARGE SCALE GENOMIC DNA]</scope>
    <source>
        <strain evidence="8">strain 202</strain>
    </source>
</reference>
<evidence type="ECO:0000256" key="5">
    <source>
        <dbReference type="SAM" id="Phobius"/>
    </source>
</evidence>
<feature type="transmembrane region" description="Helical" evidence="5">
    <location>
        <begin position="7"/>
        <end position="27"/>
    </location>
</feature>
<accession>A0ABP2DKG3</accession>
<evidence type="ECO:0000256" key="3">
    <source>
        <dbReference type="ARBA" id="ARBA00022989"/>
    </source>
</evidence>
<dbReference type="EMBL" id="ACFT01000034">
    <property type="protein sequence ID" value="EEF15515.1"/>
    <property type="molecule type" value="Genomic_DNA"/>
</dbReference>
<protein>
    <recommendedName>
        <fullName evidence="6">O-antigen ligase-related domain-containing protein</fullName>
    </recommendedName>
</protein>
<feature type="domain" description="O-antigen ligase-related" evidence="6">
    <location>
        <begin position="184"/>
        <end position="336"/>
    </location>
</feature>
<evidence type="ECO:0000259" key="6">
    <source>
        <dbReference type="Pfam" id="PF04932"/>
    </source>
</evidence>
<keyword evidence="4 5" id="KW-0472">Membrane</keyword>
<feature type="transmembrane region" description="Helical" evidence="5">
    <location>
        <begin position="382"/>
        <end position="402"/>
    </location>
</feature>
<proteinExistence type="predicted"/>
<keyword evidence="3 5" id="KW-1133">Transmembrane helix</keyword>
<dbReference type="Proteomes" id="UP000003394">
    <property type="component" value="Unassembled WGS sequence"/>
</dbReference>
<sequence length="414" mass="45622">MLSHIKANQSLILSLLIGLFFILILHFKISYSLIPILLALTGLGLLYLSIKQKNGQWDSQTKWLVGTFGVYFLLFVLSLVIHKGKANELDLASRALLALPILAVCLKTRLKHLWILYAILISGLIAGGVALVQVFGVGFAKPFPRFMHIQAGDIVMSLAVFAFCALFYFYAKRNKMMIGISLIAALVAMIASFLTGARGAWIGVPFVLLVVFWLNRKNLSKWVVIGIACVVVIGSITGGNMIKQRFAKAQSDITLYVEKNNANTSLGARFDMWESAVLGIQEKPILGWGLQGVKEMRQQHLKEKKISKYAASFDHAHNQFLHDGSARGLLGLAALLAIFLVPLNILRKNLSRAPTDSLANLWGVMGISHILLTMSYCLSQGFLSHTSGAMFYFVAVILFIGLQKNAMNQPLAKE</sequence>
<keyword evidence="2 5" id="KW-0812">Transmembrane</keyword>
<evidence type="ECO:0000256" key="1">
    <source>
        <dbReference type="ARBA" id="ARBA00004141"/>
    </source>
</evidence>
<feature type="transmembrane region" description="Helical" evidence="5">
    <location>
        <begin position="328"/>
        <end position="346"/>
    </location>
</feature>
<dbReference type="InterPro" id="IPR051533">
    <property type="entry name" value="WaaL-like"/>
</dbReference>
<comment type="caution">
    <text evidence="7">The sequence shown here is derived from an EMBL/GenBank/DDBJ whole genome shotgun (WGS) entry which is preliminary data.</text>
</comment>
<evidence type="ECO:0000256" key="2">
    <source>
        <dbReference type="ARBA" id="ARBA00022692"/>
    </source>
</evidence>